<evidence type="ECO:0000256" key="9">
    <source>
        <dbReference type="ARBA" id="ARBA00023065"/>
    </source>
</evidence>
<dbReference type="OrthoDB" id="127311at2"/>
<keyword evidence="11 14" id="KW-0472">Membrane</keyword>
<dbReference type="PROSITE" id="PS52016">
    <property type="entry name" value="TONB_DEPENDENT_REC_3"/>
    <property type="match status" value="1"/>
</dbReference>
<keyword evidence="13 14" id="KW-0998">Cell outer membrane</keyword>
<keyword evidence="8" id="KW-0408">Iron</keyword>
<dbReference type="Gene3D" id="2.40.170.20">
    <property type="entry name" value="TonB-dependent receptor, beta-barrel domain"/>
    <property type="match status" value="1"/>
</dbReference>
<evidence type="ECO:0000256" key="8">
    <source>
        <dbReference type="ARBA" id="ARBA00023004"/>
    </source>
</evidence>
<dbReference type="GeneID" id="87104282"/>
<dbReference type="InterPro" id="IPR000531">
    <property type="entry name" value="Beta-barrel_TonB"/>
</dbReference>
<dbReference type="InterPro" id="IPR011662">
    <property type="entry name" value="Secretin/TonB_short_N"/>
</dbReference>
<evidence type="ECO:0000313" key="17">
    <source>
        <dbReference type="EMBL" id="CAD85008.1"/>
    </source>
</evidence>
<dbReference type="PANTHER" id="PTHR32552:SF68">
    <property type="entry name" value="FERRICHROME OUTER MEMBRANE TRANSPORTER_PHAGE RECEPTOR"/>
    <property type="match status" value="1"/>
</dbReference>
<dbReference type="Pfam" id="PF07660">
    <property type="entry name" value="STN"/>
    <property type="match status" value="1"/>
</dbReference>
<evidence type="ECO:0000256" key="1">
    <source>
        <dbReference type="ARBA" id="ARBA00004571"/>
    </source>
</evidence>
<dbReference type="InterPro" id="IPR012910">
    <property type="entry name" value="Plug_dom"/>
</dbReference>
<evidence type="ECO:0000256" key="14">
    <source>
        <dbReference type="PROSITE-ProRule" id="PRU01360"/>
    </source>
</evidence>
<evidence type="ECO:0000256" key="13">
    <source>
        <dbReference type="ARBA" id="ARBA00023237"/>
    </source>
</evidence>
<feature type="domain" description="Secretin/TonB short N-terminal" evidence="16">
    <location>
        <begin position="71"/>
        <end position="122"/>
    </location>
</feature>
<reference evidence="17 18" key="1">
    <citation type="journal article" date="2003" name="J. Bacteriol.">
        <title>Complete genome sequence of the ammonia-oxidizing bacterium and obligate chemolithoautotroph Nitrosomonas europaea.</title>
        <authorList>
            <person name="Chain P."/>
            <person name="Lamerdin J."/>
            <person name="Larimer F."/>
            <person name="Regala W."/>
            <person name="Land M."/>
            <person name="Hauser L."/>
            <person name="Hooper A."/>
            <person name="Klotz M."/>
            <person name="Norton J."/>
            <person name="Sayavedra-Soto L."/>
            <person name="Arciero D."/>
            <person name="Hommes N."/>
            <person name="Whittaker M."/>
            <person name="Arp D."/>
        </authorList>
    </citation>
    <scope>NUCLEOTIDE SEQUENCE [LARGE SCALE GENOMIC DNA]</scope>
    <source>
        <strain evidence="18">ATCC 19718 / CIP 103999 / KCTC 2705 / NBRC 14298</strain>
    </source>
</reference>
<evidence type="ECO:0000256" key="2">
    <source>
        <dbReference type="ARBA" id="ARBA00009810"/>
    </source>
</evidence>
<comment type="similarity">
    <text evidence="2 14 15">Belongs to the TonB-dependent receptor family.</text>
</comment>
<gene>
    <name evidence="17" type="ordered locus">NE1097</name>
</gene>
<dbReference type="eggNOG" id="COG4774">
    <property type="taxonomic scope" value="Bacteria"/>
</dbReference>
<evidence type="ECO:0000256" key="7">
    <source>
        <dbReference type="ARBA" id="ARBA00022729"/>
    </source>
</evidence>
<dbReference type="SMART" id="SM00965">
    <property type="entry name" value="STN"/>
    <property type="match status" value="1"/>
</dbReference>
<dbReference type="GO" id="GO:0038023">
    <property type="term" value="F:signaling receptor activity"/>
    <property type="evidence" value="ECO:0007669"/>
    <property type="project" value="InterPro"/>
</dbReference>
<protein>
    <submittedName>
        <fullName evidence="17">TonB-dependent receptor protein</fullName>
    </submittedName>
</protein>
<dbReference type="RefSeq" id="WP_011111694.1">
    <property type="nucleotide sequence ID" value="NC_004757.1"/>
</dbReference>
<sequence>MLFASLVHPIRFPLDPVRLLSLLLPIIVVTALPAQAAENALDTPAAARKHYDIPAGPLGRALSHFAMVAGIALSFDPALTEGRTSPALTGNFSVDEGFNRLLAGSGLELIRNDDGSYTLHRAPVKATQAGVTALPVVTVSTSTENADDTGYVTQRSSSSTKTDTPLIEVPQSISVITRRELDARLVQNISQAVSYTPGVLTEMYGPVMRDDYFNIRGFDAPQFLDGLGLWGVNYANLRIEPYGMESIEVLKGPSSTLYGQSSPGGLVAMVSKRPTAVPVREAFITGGSFGRIQGGLDLGGPIDSNGQFLYRLTGLVRNSDTQINHAHEDRYFIAPSISWRPTSDTTFTLLSHFQKDDAGNTLQFLPPEGSLLENPNGKIPTSRFIGEPGFDKYNREQYTIGYAFDHRFNESWGVQQNLRYANVSSNYPTTFYLDFLRDDDGVPLDFRTIDRLAALYQDKAGTFTMDTRVQGIFDTAMLRHNLLLGIDYRYLSGSNRRGFSEDMLLLDIYDPVYGEPFGLPVIDYISKQQRDQIGLYAQDQIKYDRWILTLGVRYDFSSAHTRNHDLFFDERSSTRQNDRAFTYRTGINYLFDNGIAPYASYAESFQPIAGTDFFGSPFKPTTGRQYEAGIKYQPVNHNALLTVAAYHLTQKNVVTPDLTPGHFGYNVQTGEARVRGVEVEGKARLMNDLNLIVAYSFADSKVTESNNPDELGNRLSLTPRHQTSAWLDYTFRGNQLAGLGLAGGVRHIGSNFGDLVNNLKAPVYTLFDAAVRYDMKHLHSVLQGASLSVNVNNLFDNKYIATCADMACFYGNRRTVYATLRYKW</sequence>
<dbReference type="Pfam" id="PF00593">
    <property type="entry name" value="TonB_dep_Rec_b-barrel"/>
    <property type="match status" value="1"/>
</dbReference>
<dbReference type="GO" id="GO:0015344">
    <property type="term" value="F:siderophore uptake transmembrane transporter activity"/>
    <property type="evidence" value="ECO:0007669"/>
    <property type="project" value="TreeGrafter"/>
</dbReference>
<keyword evidence="12 17" id="KW-0675">Receptor</keyword>
<dbReference type="InterPro" id="IPR010105">
    <property type="entry name" value="TonB_sidphr_rcpt"/>
</dbReference>
<evidence type="ECO:0000256" key="10">
    <source>
        <dbReference type="ARBA" id="ARBA00023077"/>
    </source>
</evidence>
<dbReference type="PhylomeDB" id="Q82VI7"/>
<dbReference type="HOGENOM" id="CLU_008287_9_0_4"/>
<dbReference type="CDD" id="cd01347">
    <property type="entry name" value="ligand_gated_channel"/>
    <property type="match status" value="1"/>
</dbReference>
<dbReference type="PANTHER" id="PTHR32552">
    <property type="entry name" value="FERRICHROME IRON RECEPTOR-RELATED"/>
    <property type="match status" value="1"/>
</dbReference>
<dbReference type="Gene3D" id="2.170.130.10">
    <property type="entry name" value="TonB-dependent receptor, plug domain"/>
    <property type="match status" value="1"/>
</dbReference>
<evidence type="ECO:0000256" key="5">
    <source>
        <dbReference type="ARBA" id="ARBA00022496"/>
    </source>
</evidence>
<dbReference type="Pfam" id="PF07715">
    <property type="entry name" value="Plug"/>
    <property type="match status" value="1"/>
</dbReference>
<keyword evidence="9" id="KW-0406">Ion transport</keyword>
<dbReference type="InterPro" id="IPR039426">
    <property type="entry name" value="TonB-dep_rcpt-like"/>
</dbReference>
<dbReference type="TCDB" id="1.B.14.1.10">
    <property type="family name" value="the outer membrane receptor (omr) family"/>
</dbReference>
<dbReference type="NCBIfam" id="TIGR01783">
    <property type="entry name" value="TonB-siderophor"/>
    <property type="match status" value="1"/>
</dbReference>
<dbReference type="AlphaFoldDB" id="Q82VI7"/>
<evidence type="ECO:0000256" key="3">
    <source>
        <dbReference type="ARBA" id="ARBA00022448"/>
    </source>
</evidence>
<dbReference type="GO" id="GO:0009279">
    <property type="term" value="C:cell outer membrane"/>
    <property type="evidence" value="ECO:0007669"/>
    <property type="project" value="UniProtKB-SubCell"/>
</dbReference>
<keyword evidence="10 15" id="KW-0798">TonB box</keyword>
<dbReference type="InterPro" id="IPR036942">
    <property type="entry name" value="Beta-barrel_TonB_sf"/>
</dbReference>
<evidence type="ECO:0000313" key="18">
    <source>
        <dbReference type="Proteomes" id="UP000001416"/>
    </source>
</evidence>
<dbReference type="Gene3D" id="3.55.50.30">
    <property type="match status" value="1"/>
</dbReference>
<dbReference type="KEGG" id="neu:NE1097"/>
<keyword evidence="5" id="KW-0410">Iron transport</keyword>
<dbReference type="FunFam" id="2.170.130.10:FF:000001">
    <property type="entry name" value="Catecholate siderophore TonB-dependent receptor"/>
    <property type="match status" value="1"/>
</dbReference>
<evidence type="ECO:0000256" key="15">
    <source>
        <dbReference type="RuleBase" id="RU003357"/>
    </source>
</evidence>
<dbReference type="FunFam" id="2.40.170.20:FF:000005">
    <property type="entry name" value="TonB-dependent siderophore receptor"/>
    <property type="match status" value="1"/>
</dbReference>
<comment type="subcellular location">
    <subcellularLocation>
        <location evidence="1 14">Cell outer membrane</location>
        <topology evidence="1 14">Multi-pass membrane protein</topology>
    </subcellularLocation>
</comment>
<accession>Q82VI7</accession>
<dbReference type="STRING" id="228410.NE1097"/>
<evidence type="ECO:0000256" key="4">
    <source>
        <dbReference type="ARBA" id="ARBA00022452"/>
    </source>
</evidence>
<keyword evidence="3 14" id="KW-0813">Transport</keyword>
<dbReference type="EMBL" id="AL954747">
    <property type="protein sequence ID" value="CAD85008.1"/>
    <property type="molecule type" value="Genomic_DNA"/>
</dbReference>
<keyword evidence="7" id="KW-0732">Signal</keyword>
<dbReference type="SUPFAM" id="SSF56935">
    <property type="entry name" value="Porins"/>
    <property type="match status" value="1"/>
</dbReference>
<evidence type="ECO:0000259" key="16">
    <source>
        <dbReference type="SMART" id="SM00965"/>
    </source>
</evidence>
<dbReference type="Proteomes" id="UP000001416">
    <property type="component" value="Chromosome"/>
</dbReference>
<keyword evidence="4 14" id="KW-1134">Transmembrane beta strand</keyword>
<dbReference type="GO" id="GO:0015891">
    <property type="term" value="P:siderophore transport"/>
    <property type="evidence" value="ECO:0007669"/>
    <property type="project" value="InterPro"/>
</dbReference>
<keyword evidence="6 14" id="KW-0812">Transmembrane</keyword>
<evidence type="ECO:0000256" key="12">
    <source>
        <dbReference type="ARBA" id="ARBA00023170"/>
    </source>
</evidence>
<evidence type="ECO:0000256" key="11">
    <source>
        <dbReference type="ARBA" id="ARBA00023136"/>
    </source>
</evidence>
<proteinExistence type="inferred from homology"/>
<organism evidence="17 18">
    <name type="scientific">Nitrosomonas europaea (strain ATCC 19718 / CIP 103999 / KCTC 2705 / NBRC 14298)</name>
    <dbReference type="NCBI Taxonomy" id="228410"/>
    <lineage>
        <taxon>Bacteria</taxon>
        <taxon>Pseudomonadati</taxon>
        <taxon>Pseudomonadota</taxon>
        <taxon>Betaproteobacteria</taxon>
        <taxon>Nitrosomonadales</taxon>
        <taxon>Nitrosomonadaceae</taxon>
        <taxon>Nitrosomonas</taxon>
    </lineage>
</organism>
<dbReference type="InterPro" id="IPR037066">
    <property type="entry name" value="Plug_dom_sf"/>
</dbReference>
<evidence type="ECO:0000256" key="6">
    <source>
        <dbReference type="ARBA" id="ARBA00022692"/>
    </source>
</evidence>
<name>Q82VI7_NITEU</name>
<keyword evidence="18" id="KW-1185">Reference proteome</keyword>